<accession>A0A0D2HLC1</accession>
<dbReference type="InParanoid" id="A0A0D2HLC1"/>
<sequence length="157" mass="17625">MSISIRPLAAGDAKSLPIIHSNAVRVMAREHYSQEIIEAWTGAFTRADIESALNEPQTQWLLALDADEPAGFALRHGPEIRAVYVHPDHSRKGLGRTLLTELEQKARQEGHTSLQLEASLNARPFYQKQGYRDVTRSFFNLPDGLLMESVKMTKELS</sequence>
<evidence type="ECO:0000313" key="4">
    <source>
        <dbReference type="EMBL" id="KIX11418.1"/>
    </source>
</evidence>
<keyword evidence="1 4" id="KW-0808">Transferase</keyword>
<dbReference type="Gene3D" id="3.40.630.30">
    <property type="match status" value="1"/>
</dbReference>
<keyword evidence="2" id="KW-0012">Acyltransferase</keyword>
<evidence type="ECO:0000313" key="5">
    <source>
        <dbReference type="Proteomes" id="UP000032233"/>
    </source>
</evidence>
<dbReference type="InterPro" id="IPR016181">
    <property type="entry name" value="Acyl_CoA_acyltransferase"/>
</dbReference>
<dbReference type="Proteomes" id="UP000032233">
    <property type="component" value="Unassembled WGS sequence"/>
</dbReference>
<dbReference type="SUPFAM" id="SSF55729">
    <property type="entry name" value="Acyl-CoA N-acyltransferases (Nat)"/>
    <property type="match status" value="1"/>
</dbReference>
<evidence type="ECO:0000259" key="3">
    <source>
        <dbReference type="PROSITE" id="PS51186"/>
    </source>
</evidence>
<dbReference type="InterPro" id="IPR050832">
    <property type="entry name" value="Bact_Acetyltransf"/>
</dbReference>
<dbReference type="AlphaFoldDB" id="A0A0D2HLC1"/>
<dbReference type="EMBL" id="AZAC01000056">
    <property type="protein sequence ID" value="KIX11418.1"/>
    <property type="molecule type" value="Genomic_DNA"/>
</dbReference>
<evidence type="ECO:0000256" key="1">
    <source>
        <dbReference type="ARBA" id="ARBA00022679"/>
    </source>
</evidence>
<dbReference type="PANTHER" id="PTHR43877">
    <property type="entry name" value="AMINOALKYLPHOSPHONATE N-ACETYLTRANSFERASE-RELATED-RELATED"/>
    <property type="match status" value="1"/>
</dbReference>
<feature type="domain" description="N-acetyltransferase" evidence="3">
    <location>
        <begin position="3"/>
        <end position="157"/>
    </location>
</feature>
<protein>
    <submittedName>
        <fullName evidence="4">GCN5 family acetyltransferase</fullName>
    </submittedName>
</protein>
<dbReference type="RefSeq" id="WP_052515509.1">
    <property type="nucleotide sequence ID" value="NZ_AZAC01000056.1"/>
</dbReference>
<comment type="caution">
    <text evidence="4">The sequence shown here is derived from an EMBL/GenBank/DDBJ whole genome shotgun (WGS) entry which is preliminary data.</text>
</comment>
<proteinExistence type="predicted"/>
<dbReference type="OrthoDB" id="5381096at2"/>
<dbReference type="Pfam" id="PF13673">
    <property type="entry name" value="Acetyltransf_10"/>
    <property type="match status" value="1"/>
</dbReference>
<dbReference type="GO" id="GO:0016747">
    <property type="term" value="F:acyltransferase activity, transferring groups other than amino-acyl groups"/>
    <property type="evidence" value="ECO:0007669"/>
    <property type="project" value="InterPro"/>
</dbReference>
<dbReference type="PANTHER" id="PTHR43877:SF1">
    <property type="entry name" value="ACETYLTRANSFERASE"/>
    <property type="match status" value="1"/>
</dbReference>
<gene>
    <name evidence="4" type="ORF">X474_24450</name>
</gene>
<dbReference type="CDD" id="cd04301">
    <property type="entry name" value="NAT_SF"/>
    <property type="match status" value="1"/>
</dbReference>
<keyword evidence="5" id="KW-1185">Reference proteome</keyword>
<dbReference type="InterPro" id="IPR000182">
    <property type="entry name" value="GNAT_dom"/>
</dbReference>
<dbReference type="PROSITE" id="PS51186">
    <property type="entry name" value="GNAT"/>
    <property type="match status" value="1"/>
</dbReference>
<organism evidence="4 5">
    <name type="scientific">Dethiosulfatarculus sandiegensis</name>
    <dbReference type="NCBI Taxonomy" id="1429043"/>
    <lineage>
        <taxon>Bacteria</taxon>
        <taxon>Pseudomonadati</taxon>
        <taxon>Thermodesulfobacteriota</taxon>
        <taxon>Desulfarculia</taxon>
        <taxon>Desulfarculales</taxon>
        <taxon>Desulfarculaceae</taxon>
        <taxon>Dethiosulfatarculus</taxon>
    </lineage>
</organism>
<name>A0A0D2HLC1_9BACT</name>
<evidence type="ECO:0000256" key="2">
    <source>
        <dbReference type="ARBA" id="ARBA00023315"/>
    </source>
</evidence>
<dbReference type="STRING" id="1429043.X474_24450"/>
<reference evidence="4 5" key="1">
    <citation type="submission" date="2013-11" db="EMBL/GenBank/DDBJ databases">
        <title>Metagenomic analysis of a methanogenic consortium involved in long chain n-alkane degradation.</title>
        <authorList>
            <person name="Davidova I.A."/>
            <person name="Callaghan A.V."/>
            <person name="Wawrik B."/>
            <person name="Pruitt S."/>
            <person name="Marks C."/>
            <person name="Duncan K.E."/>
            <person name="Suflita J.M."/>
        </authorList>
    </citation>
    <scope>NUCLEOTIDE SEQUENCE [LARGE SCALE GENOMIC DNA]</scope>
    <source>
        <strain evidence="4 5">SPR</strain>
    </source>
</reference>
<dbReference type="FunCoup" id="A0A0D2HLC1">
    <property type="interactions" value="11"/>
</dbReference>